<dbReference type="EMBL" id="MFUP01000002">
    <property type="protein sequence ID" value="OGI88474.1"/>
    <property type="molecule type" value="Genomic_DNA"/>
</dbReference>
<dbReference type="Pfam" id="PF00534">
    <property type="entry name" value="Glycos_transf_1"/>
    <property type="match status" value="1"/>
</dbReference>
<evidence type="ECO:0000259" key="1">
    <source>
        <dbReference type="Pfam" id="PF00534"/>
    </source>
</evidence>
<dbReference type="InterPro" id="IPR001296">
    <property type="entry name" value="Glyco_trans_1"/>
</dbReference>
<name>A0A1F6X2X7_9BACT</name>
<dbReference type="Proteomes" id="UP000185809">
    <property type="component" value="Unassembled WGS sequence"/>
</dbReference>
<feature type="domain" description="Glycosyl transferase family 1" evidence="1">
    <location>
        <begin position="146"/>
        <end position="292"/>
    </location>
</feature>
<dbReference type="PANTHER" id="PTHR45947">
    <property type="entry name" value="SULFOQUINOVOSYL TRANSFERASE SQD2"/>
    <property type="match status" value="1"/>
</dbReference>
<dbReference type="PANTHER" id="PTHR45947:SF3">
    <property type="entry name" value="SULFOQUINOVOSYL TRANSFERASE SQD2"/>
    <property type="match status" value="1"/>
</dbReference>
<dbReference type="CDD" id="cd03801">
    <property type="entry name" value="GT4_PimA-like"/>
    <property type="match status" value="1"/>
</dbReference>
<accession>A0A1F6X2X7</accession>
<dbReference type="Gene3D" id="3.40.50.2000">
    <property type="entry name" value="Glycogen Phosphorylase B"/>
    <property type="match status" value="4"/>
</dbReference>
<dbReference type="AlphaFoldDB" id="A0A1F6X2X7"/>
<evidence type="ECO:0000313" key="3">
    <source>
        <dbReference type="Proteomes" id="UP000185809"/>
    </source>
</evidence>
<sequence length="379" mass="43145">MKALILYAYPPEPDGLSIQGHFLYKGFLENKEEATPCHPEAGLQKMWYLKNFKPNVSLGIGYWANTPIIVHDQQKYNTIPIPWYNADGWVANYHDTLNKLPLVLTTSDWVKQTYARDGVETKNFVPMHIGIDTNASKPLPQKEVQKVREMLGVKKDEKMILTIGGDVTSKGAQEMLQALAKIDQEFPKWRYICKTWPSDSAYGHHREEKALIEELGLDKKKITFLEGCYSQEFIPFLLNAADIYAAPSRLEGFGMLQVEAMACGKPVISIDAMGPKETIINGKTGFLAKVASTVNLEEEWVYPWMGFSEKKKIKFETPKVFAYRADTDDLARDTLNLLANDELREKMGKNAREHAVKNFHYTVTSKKIINLIKTRFDIS</sequence>
<proteinExistence type="predicted"/>
<dbReference type="SUPFAM" id="SSF53756">
    <property type="entry name" value="UDP-Glycosyltransferase/glycogen phosphorylase"/>
    <property type="match status" value="1"/>
</dbReference>
<gene>
    <name evidence="2" type="ORF">A2995_00810</name>
</gene>
<dbReference type="GO" id="GO:0016757">
    <property type="term" value="F:glycosyltransferase activity"/>
    <property type="evidence" value="ECO:0007669"/>
    <property type="project" value="InterPro"/>
</dbReference>
<organism evidence="2 3">
    <name type="scientific">Candidatus Nomurabacteria bacterium RIFCSPLOWO2_01_FULL_33_24</name>
    <dbReference type="NCBI Taxonomy" id="1801765"/>
    <lineage>
        <taxon>Bacteria</taxon>
        <taxon>Candidatus Nomuraibacteriota</taxon>
    </lineage>
</organism>
<comment type="caution">
    <text evidence="2">The sequence shown here is derived from an EMBL/GenBank/DDBJ whole genome shotgun (WGS) entry which is preliminary data.</text>
</comment>
<reference evidence="2 3" key="1">
    <citation type="journal article" date="2016" name="Nat. Commun.">
        <title>Thousands of microbial genomes shed light on interconnected biogeochemical processes in an aquifer system.</title>
        <authorList>
            <person name="Anantharaman K."/>
            <person name="Brown C.T."/>
            <person name="Hug L.A."/>
            <person name="Sharon I."/>
            <person name="Castelle C.J."/>
            <person name="Probst A.J."/>
            <person name="Thomas B.C."/>
            <person name="Singh A."/>
            <person name="Wilkins M.J."/>
            <person name="Karaoz U."/>
            <person name="Brodie E.L."/>
            <person name="Williams K.H."/>
            <person name="Hubbard S.S."/>
            <person name="Banfield J.F."/>
        </authorList>
    </citation>
    <scope>NUCLEOTIDE SEQUENCE [LARGE SCALE GENOMIC DNA]</scope>
</reference>
<dbReference type="InterPro" id="IPR050194">
    <property type="entry name" value="Glycosyltransferase_grp1"/>
</dbReference>
<protein>
    <recommendedName>
        <fullName evidence="1">Glycosyl transferase family 1 domain-containing protein</fullName>
    </recommendedName>
</protein>
<evidence type="ECO:0000313" key="2">
    <source>
        <dbReference type="EMBL" id="OGI88474.1"/>
    </source>
</evidence>